<dbReference type="RefSeq" id="WP_101832561.1">
    <property type="nucleotide sequence ID" value="NZ_FZMO01000221.1"/>
</dbReference>
<evidence type="ECO:0000256" key="1">
    <source>
        <dbReference type="SAM" id="Phobius"/>
    </source>
</evidence>
<gene>
    <name evidence="2" type="ORF">FRACA_2980003</name>
</gene>
<feature type="transmembrane region" description="Helical" evidence="1">
    <location>
        <begin position="45"/>
        <end position="66"/>
    </location>
</feature>
<evidence type="ECO:0000313" key="3">
    <source>
        <dbReference type="Proteomes" id="UP000234331"/>
    </source>
</evidence>
<evidence type="ECO:0000313" key="2">
    <source>
        <dbReference type="EMBL" id="SNQ48989.1"/>
    </source>
</evidence>
<dbReference type="AlphaFoldDB" id="A0A2I2KTL3"/>
<proteinExistence type="predicted"/>
<accession>A0A2I2KTL3</accession>
<organism evidence="2 3">
    <name type="scientific">Frankia canadensis</name>
    <dbReference type="NCBI Taxonomy" id="1836972"/>
    <lineage>
        <taxon>Bacteria</taxon>
        <taxon>Bacillati</taxon>
        <taxon>Actinomycetota</taxon>
        <taxon>Actinomycetes</taxon>
        <taxon>Frankiales</taxon>
        <taxon>Frankiaceae</taxon>
        <taxon>Frankia</taxon>
    </lineage>
</organism>
<keyword evidence="1" id="KW-0472">Membrane</keyword>
<keyword evidence="1" id="KW-0812">Transmembrane</keyword>
<dbReference type="EMBL" id="FZMO01000221">
    <property type="protein sequence ID" value="SNQ48989.1"/>
    <property type="molecule type" value="Genomic_DNA"/>
</dbReference>
<name>A0A2I2KTL3_9ACTN</name>
<dbReference type="Proteomes" id="UP000234331">
    <property type="component" value="Unassembled WGS sequence"/>
</dbReference>
<keyword evidence="1" id="KW-1133">Transmembrane helix</keyword>
<reference evidence="2 3" key="1">
    <citation type="submission" date="2017-06" db="EMBL/GenBank/DDBJ databases">
        <authorList>
            <person name="Kim H.J."/>
            <person name="Triplett B.A."/>
        </authorList>
    </citation>
    <scope>NUCLEOTIDE SEQUENCE [LARGE SCALE GENOMIC DNA]</scope>
    <source>
        <strain evidence="2">FRACA_ARgP5</strain>
    </source>
</reference>
<sequence length="198" mass="21630">MRRVLIVDLIRCLVRTIVGGAHRIATKRRGEPIVSLALPFRRGGAVLVLLILAVGFTGAFAVTSSAPAHALCVSSPLAGSWRNINPNTRSITRVTVTQGCGDQVLCDTDGHCSTSGGGYGVRVWGKCHPTDCDWGSRSAVSRGNGWILATYRRSYATSYVWLKVYKRGGTNQLRVNVRTDFTAADGRTDYTTDEWFRH</sequence>
<protein>
    <submittedName>
        <fullName evidence="2">Uncharacterized protein</fullName>
    </submittedName>
</protein>
<keyword evidence="3" id="KW-1185">Reference proteome</keyword>